<dbReference type="Gene3D" id="2.130.10.10">
    <property type="entry name" value="YVTN repeat-like/Quinoprotein amine dehydrogenase"/>
    <property type="match status" value="2"/>
</dbReference>
<dbReference type="STRING" id="1137799.GZ78_28965"/>
<dbReference type="eggNOG" id="COG1520">
    <property type="taxonomic scope" value="Bacteria"/>
</dbReference>
<evidence type="ECO:0000256" key="1">
    <source>
        <dbReference type="SAM" id="SignalP"/>
    </source>
</evidence>
<evidence type="ECO:0000313" key="2">
    <source>
        <dbReference type="EMBL" id="KEQ11512.1"/>
    </source>
</evidence>
<dbReference type="Proteomes" id="UP000028073">
    <property type="component" value="Unassembled WGS sequence"/>
</dbReference>
<dbReference type="RefSeq" id="WP_034843334.1">
    <property type="nucleotide sequence ID" value="NZ_JOKH01000016.1"/>
</dbReference>
<protein>
    <submittedName>
        <fullName evidence="2">Uncharacterized protein</fullName>
    </submittedName>
</protein>
<name>A0A081MZ89_9GAMM</name>
<dbReference type="SUPFAM" id="SSF50998">
    <property type="entry name" value="Quinoprotein alcohol dehydrogenase-like"/>
    <property type="match status" value="1"/>
</dbReference>
<dbReference type="AlphaFoldDB" id="A0A081MZ89"/>
<proteinExistence type="predicted"/>
<dbReference type="EMBL" id="JOKH01000016">
    <property type="protein sequence ID" value="KEQ11512.1"/>
    <property type="molecule type" value="Genomic_DNA"/>
</dbReference>
<organism evidence="2 3">
    <name type="scientific">Endozoicomonas numazuensis</name>
    <dbReference type="NCBI Taxonomy" id="1137799"/>
    <lineage>
        <taxon>Bacteria</taxon>
        <taxon>Pseudomonadati</taxon>
        <taxon>Pseudomonadota</taxon>
        <taxon>Gammaproteobacteria</taxon>
        <taxon>Oceanospirillales</taxon>
        <taxon>Endozoicomonadaceae</taxon>
        <taxon>Endozoicomonas</taxon>
    </lineage>
</organism>
<dbReference type="InterPro" id="IPR015943">
    <property type="entry name" value="WD40/YVTN_repeat-like_dom_sf"/>
</dbReference>
<dbReference type="PANTHER" id="PTHR34512:SF30">
    <property type="entry name" value="OUTER MEMBRANE PROTEIN ASSEMBLY FACTOR BAMB"/>
    <property type="match status" value="1"/>
</dbReference>
<comment type="caution">
    <text evidence="2">The sequence shown here is derived from an EMBL/GenBank/DDBJ whole genome shotgun (WGS) entry which is preliminary data.</text>
</comment>
<dbReference type="SMART" id="SM00564">
    <property type="entry name" value="PQQ"/>
    <property type="match status" value="5"/>
</dbReference>
<dbReference type="OrthoDB" id="4438452at2"/>
<dbReference type="InterPro" id="IPR011047">
    <property type="entry name" value="Quinoprotein_ADH-like_sf"/>
</dbReference>
<feature type="chain" id="PRO_5001760485" evidence="1">
    <location>
        <begin position="20"/>
        <end position="672"/>
    </location>
</feature>
<dbReference type="PANTHER" id="PTHR34512">
    <property type="entry name" value="CELL SURFACE PROTEIN"/>
    <property type="match status" value="1"/>
</dbReference>
<keyword evidence="1" id="KW-0732">Signal</keyword>
<evidence type="ECO:0000313" key="3">
    <source>
        <dbReference type="Proteomes" id="UP000028073"/>
    </source>
</evidence>
<feature type="signal peptide" evidence="1">
    <location>
        <begin position="1"/>
        <end position="19"/>
    </location>
</feature>
<accession>A0A081MZ89</accession>
<keyword evidence="3" id="KW-1185">Reference proteome</keyword>
<dbReference type="InterPro" id="IPR018391">
    <property type="entry name" value="PQQ_b-propeller_rpt"/>
</dbReference>
<reference evidence="2 3" key="1">
    <citation type="submission" date="2014-06" db="EMBL/GenBank/DDBJ databases">
        <title>Whole Genome Sequences of Three Symbiotic Endozoicomonas Bacteria.</title>
        <authorList>
            <person name="Neave M.J."/>
            <person name="Apprill A."/>
            <person name="Voolstra C.R."/>
        </authorList>
    </citation>
    <scope>NUCLEOTIDE SEQUENCE [LARGE SCALE GENOMIC DNA]</scope>
    <source>
        <strain evidence="2 3">DSM 25634</strain>
    </source>
</reference>
<sequence length="672" mass="72317">MKKKLLALAVLAASTGVMASDTMIETPRVGVYADTEWATAHGGPRNDDYISSIKELPRYYEQSAEVLEGAAVLLGPTRGPNGDFYATTALDKGQSNLTAFDGEGNIKWQTPPWQGADDFDPGGVIAAPVVDNNGNVYISDANQMWSFSAEGEVRWVTPLPEPTVDVDGVFDGLNLGMEANSITNPFFTMPVNGDESTAYVGGITMFGDVMIFDRETGERVAGPVNMPGEFETHVLSPAPGAMSPPYVAEGWGSVIWTYFHGGVESANVPAVHPETGMIYATGTSSKTYGDGAVHGFTFDPETKKIEFVYEAQMGPGSGSSPAISSDLKYMYASDADATLYKFKTDSDKEPVWTTDVAGRPASASLGGPGDDKIYVYDERYVYAVQPDDKEVAWKIDMLEFAKDLLPESPIDDPQICGFSGFHNGIVVSTANELLITGVLGYEFGLTGCPTTDAGEGVAQTEGGMVIPTAQIQGVWAVDPKTGEILRDGQMIPAEDTNEAFTVPTTDGYLLMDRGVLSSGINKAFYPLTQAKFGDDNKPIAPQGGIEVLQGKDDIKITAAISGRVMFDESFAKEDSTLRLEGKGNKGKLELKGEAEGKRDVTYKVNIKSNKNGRDVDGDIEIKKDKKTIHKIKIGKARFNDRSVEGYGVDKKTGKKVNFYIADWRASGEKGDK</sequence>
<gene>
    <name evidence="2" type="ORF">GZ78_28965</name>
</gene>